<organism evidence="1 2">
    <name type="scientific">Sphaerosporella brunnea</name>
    <dbReference type="NCBI Taxonomy" id="1250544"/>
    <lineage>
        <taxon>Eukaryota</taxon>
        <taxon>Fungi</taxon>
        <taxon>Dikarya</taxon>
        <taxon>Ascomycota</taxon>
        <taxon>Pezizomycotina</taxon>
        <taxon>Pezizomycetes</taxon>
        <taxon>Pezizales</taxon>
        <taxon>Pyronemataceae</taxon>
        <taxon>Sphaerosporella</taxon>
    </lineage>
</organism>
<dbReference type="AlphaFoldDB" id="A0A5J5FB68"/>
<name>A0A5J5FB68_9PEZI</name>
<protein>
    <recommendedName>
        <fullName evidence="3">Helitron helicase-like domain-containing protein</fullName>
    </recommendedName>
</protein>
<evidence type="ECO:0008006" key="3">
    <source>
        <dbReference type="Google" id="ProtNLM"/>
    </source>
</evidence>
<reference evidence="1 2" key="1">
    <citation type="submission" date="2019-09" db="EMBL/GenBank/DDBJ databases">
        <title>Draft genome of the ectomycorrhizal ascomycete Sphaerosporella brunnea.</title>
        <authorList>
            <consortium name="DOE Joint Genome Institute"/>
            <person name="Benucci G.M."/>
            <person name="Marozzi G."/>
            <person name="Antonielli L."/>
            <person name="Sanchez S."/>
            <person name="Marco P."/>
            <person name="Wang X."/>
            <person name="Falini L.B."/>
            <person name="Barry K."/>
            <person name="Haridas S."/>
            <person name="Lipzen A."/>
            <person name="Labutti K."/>
            <person name="Grigoriev I.V."/>
            <person name="Murat C."/>
            <person name="Martin F."/>
            <person name="Albertini E."/>
            <person name="Donnini D."/>
            <person name="Bonito G."/>
        </authorList>
    </citation>
    <scope>NUCLEOTIDE SEQUENCE [LARGE SCALE GENOMIC DNA]</scope>
    <source>
        <strain evidence="1 2">Sb_GMNB300</strain>
    </source>
</reference>
<dbReference type="OrthoDB" id="5421769at2759"/>
<comment type="caution">
    <text evidence="1">The sequence shown here is derived from an EMBL/GenBank/DDBJ whole genome shotgun (WGS) entry which is preliminary data.</text>
</comment>
<gene>
    <name evidence="1" type="ORF">FN846DRAFT_758838</name>
</gene>
<dbReference type="EMBL" id="VXIS01000002">
    <property type="protein sequence ID" value="KAA8914802.1"/>
    <property type="molecule type" value="Genomic_DNA"/>
</dbReference>
<dbReference type="Proteomes" id="UP000326924">
    <property type="component" value="Unassembled WGS sequence"/>
</dbReference>
<sequence length="198" mass="22628">GGIFGHVETYFATTETNGRGMLHVHGLMFFEGNLNSAELREQLMSDTHLQSTLITFVESLVKNEVDETLTMPVTAEAALGLPHMRISQTDDPDQFREELYRLSNLVAISRNMHTHNATCYKYNRGKDGKCRFNAPWQLNPESTINEDGILHLKRLHPMINNWNPFIAATMKCNHDISFIPTNSKFLALMYYITDYATK</sequence>
<proteinExistence type="predicted"/>
<evidence type="ECO:0000313" key="2">
    <source>
        <dbReference type="Proteomes" id="UP000326924"/>
    </source>
</evidence>
<feature type="non-terminal residue" evidence="1">
    <location>
        <position position="1"/>
    </location>
</feature>
<accession>A0A5J5FB68</accession>
<feature type="non-terminal residue" evidence="1">
    <location>
        <position position="198"/>
    </location>
</feature>
<dbReference type="InParanoid" id="A0A5J5FB68"/>
<keyword evidence="2" id="KW-1185">Reference proteome</keyword>
<evidence type="ECO:0000313" key="1">
    <source>
        <dbReference type="EMBL" id="KAA8914802.1"/>
    </source>
</evidence>